<dbReference type="EMBL" id="CM056742">
    <property type="protein sequence ID" value="KAJ8676276.1"/>
    <property type="molecule type" value="Genomic_DNA"/>
</dbReference>
<sequence length="340" mass="39055">MLSEEVGNINVETSNVLLKWVLNYDCIVGCNKIGSYVKSSEFTTTMNREDFEWRLFLFPKGEEGGDGNFMSIYLDSYANRRVKVKFFIKILHDNRTVVNFCYFQAFNSDRFGKSHVLKRSLVIDEENQKFINNSITVLCGISHCMNDDIAFDTDHQDFEIKSRLKAFDQLEEAMNDSKFSDVTLVVSGTIFRVHKIILATRSRVFAGMFEDDLKDDTVDNKLIIDGIDPKVFQELLRFMYTGKINENEKVPKLFVAADKYGVEDLRQICENIMCNNISVANAVEYLRFADTHNLPRLKENVLNYVVCNVKKIADDLKNESVTDASSKLILEIIQAFSSHL</sequence>
<protein>
    <submittedName>
        <fullName evidence="1">Uncharacterized protein</fullName>
    </submittedName>
</protein>
<reference evidence="1" key="1">
    <citation type="submission" date="2023-04" db="EMBL/GenBank/DDBJ databases">
        <title>A chromosome-level genome assembly of the parasitoid wasp Eretmocerus hayati.</title>
        <authorList>
            <person name="Zhong Y."/>
            <person name="Liu S."/>
            <person name="Liu Y."/>
        </authorList>
    </citation>
    <scope>NUCLEOTIDE SEQUENCE</scope>
    <source>
        <strain evidence="1">ZJU_SS_LIU_2023</strain>
    </source>
</reference>
<proteinExistence type="predicted"/>
<gene>
    <name evidence="1" type="ORF">QAD02_012062</name>
</gene>
<organism evidence="1 2">
    <name type="scientific">Eretmocerus hayati</name>
    <dbReference type="NCBI Taxonomy" id="131215"/>
    <lineage>
        <taxon>Eukaryota</taxon>
        <taxon>Metazoa</taxon>
        <taxon>Ecdysozoa</taxon>
        <taxon>Arthropoda</taxon>
        <taxon>Hexapoda</taxon>
        <taxon>Insecta</taxon>
        <taxon>Pterygota</taxon>
        <taxon>Neoptera</taxon>
        <taxon>Endopterygota</taxon>
        <taxon>Hymenoptera</taxon>
        <taxon>Apocrita</taxon>
        <taxon>Proctotrupomorpha</taxon>
        <taxon>Chalcidoidea</taxon>
        <taxon>Aphelinidae</taxon>
        <taxon>Aphelininae</taxon>
        <taxon>Eretmocerus</taxon>
    </lineage>
</organism>
<keyword evidence="2" id="KW-1185">Reference proteome</keyword>
<dbReference type="Proteomes" id="UP001239111">
    <property type="component" value="Chromosome 2"/>
</dbReference>
<comment type="caution">
    <text evidence="1">The sequence shown here is derived from an EMBL/GenBank/DDBJ whole genome shotgun (WGS) entry which is preliminary data.</text>
</comment>
<evidence type="ECO:0000313" key="1">
    <source>
        <dbReference type="EMBL" id="KAJ8676276.1"/>
    </source>
</evidence>
<accession>A0ACC2NZM5</accession>
<evidence type="ECO:0000313" key="2">
    <source>
        <dbReference type="Proteomes" id="UP001239111"/>
    </source>
</evidence>
<name>A0ACC2NZM5_9HYME</name>